<gene>
    <name evidence="2" type="ORF">H8K36_14520</name>
</gene>
<dbReference type="RefSeq" id="WP_186917218.1">
    <property type="nucleotide sequence ID" value="NZ_JACOFZ010000006.1"/>
</dbReference>
<protein>
    <recommendedName>
        <fullName evidence="1">4Fe-4S ferredoxin-type domain-containing protein</fullName>
    </recommendedName>
</protein>
<comment type="caution">
    <text evidence="2">The sequence shown here is derived from an EMBL/GenBank/DDBJ whole genome shotgun (WGS) entry which is preliminary data.</text>
</comment>
<keyword evidence="3" id="KW-1185">Reference proteome</keyword>
<dbReference type="PROSITE" id="PS51379">
    <property type="entry name" value="4FE4S_FER_2"/>
    <property type="match status" value="1"/>
</dbReference>
<organism evidence="2 3">
    <name type="scientific">Undibacterium nitidum</name>
    <dbReference type="NCBI Taxonomy" id="2762298"/>
    <lineage>
        <taxon>Bacteria</taxon>
        <taxon>Pseudomonadati</taxon>
        <taxon>Pseudomonadota</taxon>
        <taxon>Betaproteobacteria</taxon>
        <taxon>Burkholderiales</taxon>
        <taxon>Oxalobacteraceae</taxon>
        <taxon>Undibacterium</taxon>
    </lineage>
</organism>
<evidence type="ECO:0000313" key="3">
    <source>
        <dbReference type="Proteomes" id="UP000627446"/>
    </source>
</evidence>
<dbReference type="InterPro" id="IPR017896">
    <property type="entry name" value="4Fe4S_Fe-S-bd"/>
</dbReference>
<accession>A0A923KM72</accession>
<evidence type="ECO:0000313" key="2">
    <source>
        <dbReference type="EMBL" id="MBC3882600.1"/>
    </source>
</evidence>
<name>A0A923KM72_9BURK</name>
<evidence type="ECO:0000259" key="1">
    <source>
        <dbReference type="PROSITE" id="PS51379"/>
    </source>
</evidence>
<proteinExistence type="predicted"/>
<reference evidence="2" key="1">
    <citation type="submission" date="2020-08" db="EMBL/GenBank/DDBJ databases">
        <title>Novel species isolated from subtropical streams in China.</title>
        <authorList>
            <person name="Lu H."/>
        </authorList>
    </citation>
    <scope>NUCLEOTIDE SEQUENCE</scope>
    <source>
        <strain evidence="2">LX22W</strain>
    </source>
</reference>
<feature type="domain" description="4Fe-4S ferredoxin-type" evidence="1">
    <location>
        <begin position="19"/>
        <end position="50"/>
    </location>
</feature>
<dbReference type="Proteomes" id="UP000627446">
    <property type="component" value="Unassembled WGS sequence"/>
</dbReference>
<dbReference type="EMBL" id="JACOFZ010000006">
    <property type="protein sequence ID" value="MBC3882600.1"/>
    <property type="molecule type" value="Genomic_DNA"/>
</dbReference>
<dbReference type="AlphaFoldDB" id="A0A923KM72"/>
<sequence length="111" mass="12652">MQTQRDLSDVIWLQVDAPAKPSLGEACNGCGVCCAAETCPVSRVFLWQWRGSCRALEWHADLKQYRCGMLLHASHYLPYLPRSLEARFQRWIRRWIAADTACDSPSEAVPK</sequence>